<dbReference type="Proteomes" id="UP000070467">
    <property type="component" value="Unassembled WGS sequence"/>
</dbReference>
<proteinExistence type="predicted"/>
<dbReference type="RefSeq" id="WP_198145766.1">
    <property type="nucleotide sequence ID" value="NZ_KQ959894.1"/>
</dbReference>
<feature type="domain" description="Peptidase C14 caspase" evidence="1">
    <location>
        <begin position="8"/>
        <end position="204"/>
    </location>
</feature>
<dbReference type="InterPro" id="IPR011600">
    <property type="entry name" value="Pept_C14_caspase"/>
</dbReference>
<gene>
    <name evidence="2" type="ORF">HMPREF1871_00865</name>
</gene>
<protein>
    <recommendedName>
        <fullName evidence="1">Peptidase C14 caspase domain-containing protein</fullName>
    </recommendedName>
</protein>
<dbReference type="Pfam" id="PF00656">
    <property type="entry name" value="Peptidase_C14"/>
    <property type="match status" value="1"/>
</dbReference>
<feature type="non-terminal residue" evidence="2">
    <location>
        <position position="1"/>
    </location>
</feature>
<keyword evidence="3" id="KW-1185">Reference proteome</keyword>
<sequence length="247" mass="27831">IKESELGRKALILGETNTDAVPIEDVTNMDKALRTMKFGSKSFDRVVSYPDHTKKDVVNKINSEFSNSKDSDVNYLYFTCHGVKEDSALAIGSDNQCMTGEELRDILIDKKGVFVVMIDSCHAGNFINKGTENNLNQFIKGLTTSKEKAGELCNKKFIVLASSSSSESSYKKKFMKNSLATHFWLKGIGYDGETNSVDEMEADVNIDSKVTLNELYNYSTKEVLKLNNIQHVQKYSEFEDFVLFARY</sequence>
<reference evidence="2 3" key="1">
    <citation type="submission" date="2016-01" db="EMBL/GenBank/DDBJ databases">
        <authorList>
            <person name="Mitreva M."/>
            <person name="Pepin K.H."/>
            <person name="Mihindukulasuriya K.A."/>
            <person name="Fulton R."/>
            <person name="Fronick C."/>
            <person name="O'Laughlin M."/>
            <person name="Miner T."/>
            <person name="Herter B."/>
            <person name="Rosa B.A."/>
            <person name="Cordes M."/>
            <person name="Tomlinson C."/>
            <person name="Wollam A."/>
            <person name="Palsikar V.B."/>
            <person name="Mardis E.R."/>
            <person name="Wilson R.K."/>
        </authorList>
    </citation>
    <scope>NUCLEOTIDE SEQUENCE [LARGE SCALE GENOMIC DNA]</scope>
    <source>
        <strain evidence="2 3">KA00071</strain>
    </source>
</reference>
<name>A0ABR5TM93_9BACL</name>
<organism evidence="2 3">
    <name type="scientific">Gemelliphila asaccharolytica</name>
    <dbReference type="NCBI Taxonomy" id="502393"/>
    <lineage>
        <taxon>Bacteria</taxon>
        <taxon>Bacillati</taxon>
        <taxon>Bacillota</taxon>
        <taxon>Bacilli</taxon>
        <taxon>Bacillales</taxon>
        <taxon>Gemellaceae</taxon>
        <taxon>Gemelliphila</taxon>
    </lineage>
</organism>
<evidence type="ECO:0000259" key="1">
    <source>
        <dbReference type="Pfam" id="PF00656"/>
    </source>
</evidence>
<accession>A0ABR5TM93</accession>
<evidence type="ECO:0000313" key="2">
    <source>
        <dbReference type="EMBL" id="KXB57471.1"/>
    </source>
</evidence>
<dbReference type="EMBL" id="LSDB01000045">
    <property type="protein sequence ID" value="KXB57471.1"/>
    <property type="molecule type" value="Genomic_DNA"/>
</dbReference>
<dbReference type="Gene3D" id="3.40.50.1460">
    <property type="match status" value="1"/>
</dbReference>
<comment type="caution">
    <text evidence="2">The sequence shown here is derived from an EMBL/GenBank/DDBJ whole genome shotgun (WGS) entry which is preliminary data.</text>
</comment>
<evidence type="ECO:0000313" key="3">
    <source>
        <dbReference type="Proteomes" id="UP000070467"/>
    </source>
</evidence>